<comment type="catalytic activity">
    <reaction evidence="15">
        <text>ATP + H2O = ADP + phosphate + H(+)</text>
        <dbReference type="Rhea" id="RHEA:13065"/>
        <dbReference type="ChEBI" id="CHEBI:15377"/>
        <dbReference type="ChEBI" id="CHEBI:15378"/>
        <dbReference type="ChEBI" id="CHEBI:30616"/>
        <dbReference type="ChEBI" id="CHEBI:43474"/>
        <dbReference type="ChEBI" id="CHEBI:456216"/>
        <dbReference type="EC" id="5.6.2.4"/>
    </reaction>
</comment>
<keyword evidence="1" id="KW-0540">Nuclease</keyword>
<accession>A0A4P6HKU4</accession>
<dbReference type="InterPro" id="IPR004586">
    <property type="entry name" value="RecB"/>
</dbReference>
<dbReference type="CDD" id="cd22352">
    <property type="entry name" value="RecB_C-like"/>
    <property type="match status" value="1"/>
</dbReference>
<evidence type="ECO:0000256" key="2">
    <source>
        <dbReference type="ARBA" id="ARBA00022723"/>
    </source>
</evidence>
<dbReference type="InterPro" id="IPR038726">
    <property type="entry name" value="PDDEXK_AddAB-type"/>
</dbReference>
<feature type="domain" description="UvrD-like helicase ATP-binding" evidence="18">
    <location>
        <begin position="141"/>
        <end position="581"/>
    </location>
</feature>
<dbReference type="OrthoDB" id="9810135at2"/>
<dbReference type="Gene3D" id="3.40.50.300">
    <property type="entry name" value="P-loop containing nucleotide triphosphate hydrolases"/>
    <property type="match status" value="2"/>
</dbReference>
<dbReference type="InterPro" id="IPR014017">
    <property type="entry name" value="DNA_helicase_UvrD-like_C"/>
</dbReference>
<dbReference type="NCBIfam" id="TIGR00609">
    <property type="entry name" value="recB"/>
    <property type="match status" value="1"/>
</dbReference>
<dbReference type="SUPFAM" id="SSF52540">
    <property type="entry name" value="P-loop containing nucleoside triphosphate hydrolases"/>
    <property type="match status" value="1"/>
</dbReference>
<keyword evidence="9" id="KW-0460">Magnesium</keyword>
<evidence type="ECO:0000256" key="1">
    <source>
        <dbReference type="ARBA" id="ARBA00022722"/>
    </source>
</evidence>
<dbReference type="GO" id="GO:0005829">
    <property type="term" value="C:cytosol"/>
    <property type="evidence" value="ECO:0007669"/>
    <property type="project" value="TreeGrafter"/>
</dbReference>
<dbReference type="SUPFAM" id="SSF52980">
    <property type="entry name" value="Restriction endonuclease-like"/>
    <property type="match status" value="1"/>
</dbReference>
<dbReference type="InterPro" id="IPR014016">
    <property type="entry name" value="UvrD-like_ATP-bd"/>
</dbReference>
<evidence type="ECO:0000256" key="8">
    <source>
        <dbReference type="ARBA" id="ARBA00022840"/>
    </source>
</evidence>
<keyword evidence="11" id="KW-0234">DNA repair</keyword>
<comment type="catalytic activity">
    <reaction evidence="13">
        <text>Couples ATP hydrolysis with the unwinding of duplex DNA by translocating in the 3'-5' direction.</text>
        <dbReference type="EC" id="5.6.2.4"/>
    </reaction>
</comment>
<dbReference type="Gene3D" id="1.10.486.10">
    <property type="entry name" value="PCRA, domain 4"/>
    <property type="match status" value="1"/>
</dbReference>
<evidence type="ECO:0000259" key="18">
    <source>
        <dbReference type="PROSITE" id="PS51198"/>
    </source>
</evidence>
<evidence type="ECO:0000256" key="17">
    <source>
        <dbReference type="SAM" id="MobiDB-lite"/>
    </source>
</evidence>
<keyword evidence="5 16" id="KW-0378">Hydrolase</keyword>
<keyword evidence="12" id="KW-0413">Isomerase</keyword>
<feature type="binding site" evidence="16">
    <location>
        <begin position="162"/>
        <end position="169"/>
    </location>
    <ligand>
        <name>ATP</name>
        <dbReference type="ChEBI" id="CHEBI:30616"/>
    </ligand>
</feature>
<organism evidence="20 21">
    <name type="scientific">Solidesulfovibrio carbinolicus</name>
    <dbReference type="NCBI Taxonomy" id="296842"/>
    <lineage>
        <taxon>Bacteria</taxon>
        <taxon>Pseudomonadati</taxon>
        <taxon>Thermodesulfobacteriota</taxon>
        <taxon>Desulfovibrionia</taxon>
        <taxon>Desulfovibrionales</taxon>
        <taxon>Desulfovibrionaceae</taxon>
        <taxon>Solidesulfovibrio</taxon>
    </lineage>
</organism>
<keyword evidence="2" id="KW-0479">Metal-binding</keyword>
<keyword evidence="4" id="KW-0227">DNA damage</keyword>
<evidence type="ECO:0000256" key="16">
    <source>
        <dbReference type="PROSITE-ProRule" id="PRU00560"/>
    </source>
</evidence>
<dbReference type="GO" id="GO:0003677">
    <property type="term" value="F:DNA binding"/>
    <property type="evidence" value="ECO:0007669"/>
    <property type="project" value="UniProtKB-KW"/>
</dbReference>
<dbReference type="GO" id="GO:0016887">
    <property type="term" value="F:ATP hydrolysis activity"/>
    <property type="evidence" value="ECO:0007669"/>
    <property type="project" value="RHEA"/>
</dbReference>
<dbReference type="GO" id="GO:0005524">
    <property type="term" value="F:ATP binding"/>
    <property type="evidence" value="ECO:0007669"/>
    <property type="project" value="UniProtKB-UniRule"/>
</dbReference>
<keyword evidence="10" id="KW-0238">DNA-binding</keyword>
<dbReference type="PANTHER" id="PTHR11070">
    <property type="entry name" value="UVRD / RECB / PCRA DNA HELICASE FAMILY MEMBER"/>
    <property type="match status" value="1"/>
</dbReference>
<evidence type="ECO:0000259" key="19">
    <source>
        <dbReference type="PROSITE" id="PS51217"/>
    </source>
</evidence>
<evidence type="ECO:0000256" key="12">
    <source>
        <dbReference type="ARBA" id="ARBA00023235"/>
    </source>
</evidence>
<evidence type="ECO:0000256" key="4">
    <source>
        <dbReference type="ARBA" id="ARBA00022763"/>
    </source>
</evidence>
<dbReference type="Gene3D" id="3.90.320.10">
    <property type="match status" value="1"/>
</dbReference>
<dbReference type="InterPro" id="IPR011604">
    <property type="entry name" value="PDDEXK-like_dom_sf"/>
</dbReference>
<evidence type="ECO:0000256" key="3">
    <source>
        <dbReference type="ARBA" id="ARBA00022741"/>
    </source>
</evidence>
<dbReference type="Pfam" id="PF12705">
    <property type="entry name" value="PDDEXK_1"/>
    <property type="match status" value="1"/>
</dbReference>
<dbReference type="EC" id="5.6.2.4" evidence="14"/>
<evidence type="ECO:0000256" key="13">
    <source>
        <dbReference type="ARBA" id="ARBA00034617"/>
    </source>
</evidence>
<dbReference type="KEGG" id="dcb:C3Y92_08555"/>
<dbReference type="InterPro" id="IPR011335">
    <property type="entry name" value="Restrct_endonuc-II-like"/>
</dbReference>
<sequence>MAGPCLSPCLRLRTSRNAFDWYKGPMPPHLPDGSRRRPQNPARASPAGDSGAGAVFPQDLRGLRQVIPGKERHGSGFEKGRRGLVRQRISAHRGGWSRSPFRQMLSRCDPPAAKGISENRLRGLRPSPQPTGENRMTSPGPVRKPLDLGSVPLSGCRTVVEASAGTGKTYALAALFLRLVLEQGLGVDEVLVVTFTEAATAELKTRIRARLMEALAACDPKAAPPGDPFLTQLLGSVGHRLAGERASKALLDFDLAAIHTIHAFCKRILTDCAFECGGLFRFTMLTDETLCHRQAVQDFYRAHVQEGEAVVAARLAGTFTEKLHGLLDKGIRNPRLRILPDDLPENCTDRDCFSRDLEVMLFKAGDAWKDLREEFCSCLDNRTMLKNHLREEDLPGMKEALDRFFENGTSPLFLPADIDRLCASSLVANLKKKAPPPAHPFFTHLENLLSHLDLRRVALLRAFGLGFGNALRRYKAERRQLGFSDLLNETHAALHGPGGRLLRDRVRAGLKAALIDEFQDTDLLQYEIFHTLFAEPPHALYCIGDPKQAIYAFRGADVFAYLEAIHNADQILTQNVNWRSDPGMLAAVKAIFGAKEPFVFREIAFEPVSPRPGAKQRLTVADEGPACLRVWHIRSEDIGDEPGGNVAKGKAEQPVALAVAEEIVRLLILSSQGKATITDATSGQKRPLAASDFAVLVKSHKEAGIIREALAARGIPSVRQQTDKIFESVEADELAIVLRAVAAYDREGLRRAALSTAILGWTAADLDRLDIDDALREELLEQFAEYHSIWAGQGVMAFVAVLFSRGKVRERLLGLPDGERRMTNLLQCVELLHQREIETGLGVLDLAAWLEAIRSGSNDAEDEAGEMLIRLETDAPAVRIMTVHKSKGLEFEIVFLPYVAWSDPKEIDRSVYHDPMKGHIPTLDLSKELPEPTRARIEQELEAERMRLFYVALTRAKCRCYLAWGAFGSVKRTPLGRLVHEGKIPTAETVDRALKDLASNCPSIEIAPLPRPSDTRLPADNPDPVTLEARQFTRHLDPSFGTTSFTALSRNASDASRLPLFERDETNTPTVATLATARRDRLPAGAVPGIMFHTFFERLDFQAAASSDPDARLGIERWAAHCLIRHGLSRDLSGELADLAQRVVLAPLPDGFTLADVVRDHTAAEMEFLLPLDRLDGPTLARIYAQWANSFPYDWSPWAAKLRPSVRQGFLTGSMDLVFCHGGRYYLLDWKSNRLPPQDHAPERLPVVMAENRYFLQYHLYCLALDRHLRATCPGYDYDLHFGGVLYIFLRGASPDAVGQGIFHDRPAQGFLMDLEQAILTPHAREATHASH</sequence>
<gene>
    <name evidence="20" type="primary">recB</name>
    <name evidence="20" type="ORF">C3Y92_08555</name>
</gene>
<evidence type="ECO:0000256" key="5">
    <source>
        <dbReference type="ARBA" id="ARBA00022801"/>
    </source>
</evidence>
<keyword evidence="21" id="KW-1185">Reference proteome</keyword>
<feature type="domain" description="UvrD-like helicase C-terminal" evidence="19">
    <location>
        <begin position="615"/>
        <end position="888"/>
    </location>
</feature>
<evidence type="ECO:0000256" key="14">
    <source>
        <dbReference type="ARBA" id="ARBA00034808"/>
    </source>
</evidence>
<dbReference type="GO" id="GO:0009338">
    <property type="term" value="C:exodeoxyribonuclease V complex"/>
    <property type="evidence" value="ECO:0007669"/>
    <property type="project" value="TreeGrafter"/>
</dbReference>
<feature type="region of interest" description="Disordered" evidence="17">
    <location>
        <begin position="111"/>
        <end position="147"/>
    </location>
</feature>
<evidence type="ECO:0000256" key="7">
    <source>
        <dbReference type="ARBA" id="ARBA00022839"/>
    </source>
</evidence>
<proteinExistence type="inferred from homology"/>
<evidence type="ECO:0000256" key="6">
    <source>
        <dbReference type="ARBA" id="ARBA00022806"/>
    </source>
</evidence>
<dbReference type="GO" id="GO:0008854">
    <property type="term" value="F:exodeoxyribonuclease V activity"/>
    <property type="evidence" value="ECO:0007669"/>
    <property type="project" value="InterPro"/>
</dbReference>
<evidence type="ECO:0000256" key="15">
    <source>
        <dbReference type="ARBA" id="ARBA00048988"/>
    </source>
</evidence>
<dbReference type="GO" id="GO:0046872">
    <property type="term" value="F:metal ion binding"/>
    <property type="evidence" value="ECO:0007669"/>
    <property type="project" value="UniProtKB-KW"/>
</dbReference>
<evidence type="ECO:0000313" key="20">
    <source>
        <dbReference type="EMBL" id="QAZ67276.1"/>
    </source>
</evidence>
<keyword evidence="8 16" id="KW-0067">ATP-binding</keyword>
<dbReference type="GO" id="GO:0000725">
    <property type="term" value="P:recombinational repair"/>
    <property type="evidence" value="ECO:0007669"/>
    <property type="project" value="TreeGrafter"/>
</dbReference>
<evidence type="ECO:0000256" key="9">
    <source>
        <dbReference type="ARBA" id="ARBA00022842"/>
    </source>
</evidence>
<keyword evidence="7" id="KW-0269">Exonuclease</keyword>
<protein>
    <recommendedName>
        <fullName evidence="14">DNA 3'-5' helicase</fullName>
        <ecNumber evidence="14">5.6.2.4</ecNumber>
    </recommendedName>
</protein>
<dbReference type="InterPro" id="IPR027417">
    <property type="entry name" value="P-loop_NTPase"/>
</dbReference>
<dbReference type="PROSITE" id="PS51198">
    <property type="entry name" value="UVRD_HELICASE_ATP_BIND"/>
    <property type="match status" value="1"/>
</dbReference>
<dbReference type="EMBL" id="CP026538">
    <property type="protein sequence ID" value="QAZ67276.1"/>
    <property type="molecule type" value="Genomic_DNA"/>
</dbReference>
<evidence type="ECO:0000256" key="10">
    <source>
        <dbReference type="ARBA" id="ARBA00023125"/>
    </source>
</evidence>
<dbReference type="Proteomes" id="UP000293296">
    <property type="component" value="Chromosome"/>
</dbReference>
<keyword evidence="3 16" id="KW-0547">Nucleotide-binding</keyword>
<dbReference type="HAMAP" id="MF_01485">
    <property type="entry name" value="RecB"/>
    <property type="match status" value="1"/>
</dbReference>
<dbReference type="PROSITE" id="PS51217">
    <property type="entry name" value="UVRD_HELICASE_CTER"/>
    <property type="match status" value="1"/>
</dbReference>
<dbReference type="Pfam" id="PF13361">
    <property type="entry name" value="UvrD_C"/>
    <property type="match status" value="1"/>
</dbReference>
<dbReference type="GO" id="GO:0043138">
    <property type="term" value="F:3'-5' DNA helicase activity"/>
    <property type="evidence" value="ECO:0007669"/>
    <property type="project" value="UniProtKB-EC"/>
</dbReference>
<evidence type="ECO:0000313" key="21">
    <source>
        <dbReference type="Proteomes" id="UP000293296"/>
    </source>
</evidence>
<feature type="region of interest" description="Disordered" evidence="17">
    <location>
        <begin position="22"/>
        <end position="58"/>
    </location>
</feature>
<dbReference type="PANTHER" id="PTHR11070:SF23">
    <property type="entry name" value="RECBCD ENZYME SUBUNIT RECB"/>
    <property type="match status" value="1"/>
</dbReference>
<dbReference type="Pfam" id="PF00580">
    <property type="entry name" value="UvrD-helicase"/>
    <property type="match status" value="1"/>
</dbReference>
<dbReference type="InterPro" id="IPR000212">
    <property type="entry name" value="DNA_helicase_UvrD/REP"/>
</dbReference>
<keyword evidence="6 16" id="KW-0347">Helicase</keyword>
<evidence type="ECO:0000256" key="11">
    <source>
        <dbReference type="ARBA" id="ARBA00023204"/>
    </source>
</evidence>
<dbReference type="Gene3D" id="1.10.3170.10">
    <property type="entry name" value="Recbcd, chain B, domain 2"/>
    <property type="match status" value="1"/>
</dbReference>
<reference evidence="20 21" key="1">
    <citation type="submission" date="2018-02" db="EMBL/GenBank/DDBJ databases">
        <title>Genome sequence of Desulfovibrio carbinolicus DSM 3852.</title>
        <authorList>
            <person name="Wilbanks E."/>
            <person name="Skennerton C.T."/>
            <person name="Orphan V.J."/>
        </authorList>
    </citation>
    <scope>NUCLEOTIDE SEQUENCE [LARGE SCALE GENOMIC DNA]</scope>
    <source>
        <strain evidence="20 21">DSM 3852</strain>
    </source>
</reference>
<name>A0A4P6HKU4_9BACT</name>